<feature type="signal peptide" evidence="1">
    <location>
        <begin position="1"/>
        <end position="20"/>
    </location>
</feature>
<protein>
    <recommendedName>
        <fullName evidence="4">Legume lectin domain-containing protein</fullName>
    </recommendedName>
</protein>
<keyword evidence="1" id="KW-0732">Signal</keyword>
<accession>A0A2G5D8T0</accession>
<name>A0A2G5D8T0_AQUCA</name>
<dbReference type="InParanoid" id="A0A2G5D8T0"/>
<keyword evidence="3" id="KW-1185">Reference proteome</keyword>
<evidence type="ECO:0000313" key="2">
    <source>
        <dbReference type="EMBL" id="PIA39929.1"/>
    </source>
</evidence>
<evidence type="ECO:0000313" key="3">
    <source>
        <dbReference type="Proteomes" id="UP000230069"/>
    </source>
</evidence>
<feature type="chain" id="PRO_5013559157" description="Legume lectin domain-containing protein" evidence="1">
    <location>
        <begin position="21"/>
        <end position="102"/>
    </location>
</feature>
<proteinExistence type="predicted"/>
<reference evidence="2 3" key="1">
    <citation type="submission" date="2017-09" db="EMBL/GenBank/DDBJ databases">
        <title>WGS assembly of Aquilegia coerulea Goldsmith.</title>
        <authorList>
            <person name="Hodges S."/>
            <person name="Kramer E."/>
            <person name="Nordborg M."/>
            <person name="Tomkins J."/>
            <person name="Borevitz J."/>
            <person name="Derieg N."/>
            <person name="Yan J."/>
            <person name="Mihaltcheva S."/>
            <person name="Hayes R.D."/>
            <person name="Rokhsar D."/>
        </authorList>
    </citation>
    <scope>NUCLEOTIDE SEQUENCE [LARGE SCALE GENOMIC DNA]</scope>
    <source>
        <strain evidence="3">cv. Goldsmith</strain>
    </source>
</reference>
<dbReference type="AlphaFoldDB" id="A0A2G5D8T0"/>
<gene>
    <name evidence="2" type="ORF">AQUCO_02600402v1</name>
</gene>
<sequence>MRLAYPFFLITLHISPGLLAASVSKYNQPLLDKSLSATGNILLITLRPFSPPAQAEAIPSLPTSSSGVGTYGGFTTITSIIPSSRLSSPKAILSRITSAWTP</sequence>
<evidence type="ECO:0008006" key="4">
    <source>
        <dbReference type="Google" id="ProtNLM"/>
    </source>
</evidence>
<dbReference type="EMBL" id="KZ305043">
    <property type="protein sequence ID" value="PIA39929.1"/>
    <property type="molecule type" value="Genomic_DNA"/>
</dbReference>
<dbReference type="Proteomes" id="UP000230069">
    <property type="component" value="Unassembled WGS sequence"/>
</dbReference>
<evidence type="ECO:0000256" key="1">
    <source>
        <dbReference type="SAM" id="SignalP"/>
    </source>
</evidence>
<organism evidence="2 3">
    <name type="scientific">Aquilegia coerulea</name>
    <name type="common">Rocky mountain columbine</name>
    <dbReference type="NCBI Taxonomy" id="218851"/>
    <lineage>
        <taxon>Eukaryota</taxon>
        <taxon>Viridiplantae</taxon>
        <taxon>Streptophyta</taxon>
        <taxon>Embryophyta</taxon>
        <taxon>Tracheophyta</taxon>
        <taxon>Spermatophyta</taxon>
        <taxon>Magnoliopsida</taxon>
        <taxon>Ranunculales</taxon>
        <taxon>Ranunculaceae</taxon>
        <taxon>Thalictroideae</taxon>
        <taxon>Aquilegia</taxon>
    </lineage>
</organism>